<dbReference type="PANTHER" id="PTHR10357">
    <property type="entry name" value="ALPHA-AMYLASE FAMILY MEMBER"/>
    <property type="match status" value="1"/>
</dbReference>
<organism evidence="4 5">
    <name type="scientific">Caenorhabditis angaria</name>
    <dbReference type="NCBI Taxonomy" id="860376"/>
    <lineage>
        <taxon>Eukaryota</taxon>
        <taxon>Metazoa</taxon>
        <taxon>Ecdysozoa</taxon>
        <taxon>Nematoda</taxon>
        <taxon>Chromadorea</taxon>
        <taxon>Rhabditida</taxon>
        <taxon>Rhabditina</taxon>
        <taxon>Rhabditomorpha</taxon>
        <taxon>Rhabditoidea</taxon>
        <taxon>Rhabditidae</taxon>
        <taxon>Peloderinae</taxon>
        <taxon>Caenorhabditis</taxon>
    </lineage>
</organism>
<keyword evidence="2" id="KW-1133">Transmembrane helix</keyword>
<dbReference type="SMART" id="SM00642">
    <property type="entry name" value="Aamy"/>
    <property type="match status" value="1"/>
</dbReference>
<dbReference type="OrthoDB" id="1740265at2759"/>
<dbReference type="Proteomes" id="UP001152747">
    <property type="component" value="Unassembled WGS sequence"/>
</dbReference>
<dbReference type="InterPro" id="IPR006047">
    <property type="entry name" value="GH13_cat_dom"/>
</dbReference>
<dbReference type="Gene3D" id="3.20.20.80">
    <property type="entry name" value="Glycosidases"/>
    <property type="match status" value="2"/>
</dbReference>
<evidence type="ECO:0000256" key="2">
    <source>
        <dbReference type="SAM" id="Phobius"/>
    </source>
</evidence>
<evidence type="ECO:0000256" key="1">
    <source>
        <dbReference type="SAM" id="MobiDB-lite"/>
    </source>
</evidence>
<reference evidence="4" key="1">
    <citation type="submission" date="2022-11" db="EMBL/GenBank/DDBJ databases">
        <authorList>
            <person name="Kikuchi T."/>
        </authorList>
    </citation>
    <scope>NUCLEOTIDE SEQUENCE</scope>
    <source>
        <strain evidence="4">PS1010</strain>
    </source>
</reference>
<protein>
    <recommendedName>
        <fullName evidence="3">Glycosyl hydrolase family 13 catalytic domain-containing protein</fullName>
    </recommendedName>
</protein>
<sequence length="641" mass="73122">MSATDSLMPGPEGKTPRFYEVDRGNKTESYISAVSGNPVVPESLMMKEPEKRQPVKPWEKPPPKPKNPNQISLNEDELEEFRNDPFWKILRTILFVLFWLIWLGLFLFAILLIFLSPACITPEKPNWWQTAVSYHVWVPSFQDSDGDGIGDISGLIDRLDNLRKTGVQTIWPSPFLISDDDKTSVRSFNQMDPKLGVNQKTDELIQKIHDNDMKIVISLPIATTSLEHDWFLKSVSASIPENKNYSEFYIWTGQSANSEFFTQRKDLFYLHEEGNPKTAVLNWKNQNLRSHMFNVLSKWIDRGIDGFELLGIEYLSRTMDGTESEWNDIYDILRDIRHHVDQYSNESTIAKGKKIALFSTREEAKEKDKKKMATSGLDTIINYELGEVEKDSRICHKNEGSVATCVHEILSDVLLFHSLNEKAWPHWRFGSPELSRVASRVGSRAHAQNLLMLQMVLPGTNNIYYGEELGMQNLANDSIVSPQKGAMQWDDSNFAGFTKAKNSKVPVNDDYPNINWARQYSESQSTLKIFSKLAKLRQRDDALKTGKTLIGRLVDGAFTVTRFNNFENRTTGNIYVAALNFAPHSVKLPLQDLPNNEKLSKSTIVTATSNCEQFYPRQSIDLGAKEIELESNQAVIFRYAA</sequence>
<dbReference type="PANTHER" id="PTHR10357:SF230">
    <property type="entry name" value="GLYCOSYL HYDROLASE FAMILY 13 CATALYTIC DOMAIN-CONTAINING PROTEIN"/>
    <property type="match status" value="1"/>
</dbReference>
<proteinExistence type="predicted"/>
<name>A0A9P1MWH0_9PELO</name>
<feature type="compositionally biased region" description="Basic and acidic residues" evidence="1">
    <location>
        <begin position="45"/>
        <end position="62"/>
    </location>
</feature>
<comment type="caution">
    <text evidence="4">The sequence shown here is derived from an EMBL/GenBank/DDBJ whole genome shotgun (WGS) entry which is preliminary data.</text>
</comment>
<dbReference type="Pfam" id="PF16028">
    <property type="entry name" value="SLC3A2_N"/>
    <property type="match status" value="1"/>
</dbReference>
<feature type="transmembrane region" description="Helical" evidence="2">
    <location>
        <begin position="92"/>
        <end position="115"/>
    </location>
</feature>
<dbReference type="InterPro" id="IPR017853">
    <property type="entry name" value="GH"/>
</dbReference>
<gene>
    <name evidence="4" type="ORF">CAMP_LOCUS4874</name>
</gene>
<evidence type="ECO:0000313" key="5">
    <source>
        <dbReference type="Proteomes" id="UP001152747"/>
    </source>
</evidence>
<feature type="domain" description="Glycosyl hydrolase family 13 catalytic" evidence="3">
    <location>
        <begin position="135"/>
        <end position="537"/>
    </location>
</feature>
<evidence type="ECO:0000313" key="4">
    <source>
        <dbReference type="EMBL" id="CAI5442237.1"/>
    </source>
</evidence>
<dbReference type="Pfam" id="PF00128">
    <property type="entry name" value="Alpha-amylase"/>
    <property type="match status" value="1"/>
</dbReference>
<keyword evidence="5" id="KW-1185">Reference proteome</keyword>
<keyword evidence="2" id="KW-0812">Transmembrane</keyword>
<feature type="region of interest" description="Disordered" evidence="1">
    <location>
        <begin position="41"/>
        <end position="71"/>
    </location>
</feature>
<dbReference type="GO" id="GO:0005975">
    <property type="term" value="P:carbohydrate metabolic process"/>
    <property type="evidence" value="ECO:0007669"/>
    <property type="project" value="InterPro"/>
</dbReference>
<dbReference type="EMBL" id="CANHGI010000002">
    <property type="protein sequence ID" value="CAI5442237.1"/>
    <property type="molecule type" value="Genomic_DNA"/>
</dbReference>
<evidence type="ECO:0000259" key="3">
    <source>
        <dbReference type="SMART" id="SM00642"/>
    </source>
</evidence>
<accession>A0A9P1MWH0</accession>
<dbReference type="AlphaFoldDB" id="A0A9P1MWH0"/>
<dbReference type="InterPro" id="IPR031984">
    <property type="entry name" value="SLC3A2_N"/>
</dbReference>
<keyword evidence="2" id="KW-0472">Membrane</keyword>
<dbReference type="SUPFAM" id="SSF51445">
    <property type="entry name" value="(Trans)glycosidases"/>
    <property type="match status" value="1"/>
</dbReference>